<dbReference type="PANTHER" id="PTHR40640">
    <property type="entry name" value="ANCHORED GLYCOPROTEIN, PUTATIVE (AFU_ORTHOLOGUE AFUA_8G04860)-RELATED"/>
    <property type="match status" value="1"/>
</dbReference>
<dbReference type="PANTHER" id="PTHR40640:SF1">
    <property type="entry name" value="ANCHORED GLYCOPROTEIN, PUTATIVE (AFU_ORTHOLOGUE AFUA_8G04860)-RELATED"/>
    <property type="match status" value="1"/>
</dbReference>
<evidence type="ECO:0000256" key="1">
    <source>
        <dbReference type="SAM" id="SignalP"/>
    </source>
</evidence>
<protein>
    <submittedName>
        <fullName evidence="2">Uncharacterized protein</fullName>
    </submittedName>
</protein>
<dbReference type="AlphaFoldDB" id="A0A8H5TK74"/>
<evidence type="ECO:0000313" key="3">
    <source>
        <dbReference type="Proteomes" id="UP000567885"/>
    </source>
</evidence>
<feature type="chain" id="PRO_5034897434" evidence="1">
    <location>
        <begin position="22"/>
        <end position="215"/>
    </location>
</feature>
<proteinExistence type="predicted"/>
<dbReference type="Proteomes" id="UP000567885">
    <property type="component" value="Unassembled WGS sequence"/>
</dbReference>
<keyword evidence="1" id="KW-0732">Signal</keyword>
<evidence type="ECO:0000313" key="2">
    <source>
        <dbReference type="EMBL" id="KAF5670875.1"/>
    </source>
</evidence>
<keyword evidence="3" id="KW-1185">Reference proteome</keyword>
<gene>
    <name evidence="2" type="ORF">FHETE_4323</name>
</gene>
<accession>A0A8H5TK74</accession>
<comment type="caution">
    <text evidence="2">The sequence shown here is derived from an EMBL/GenBank/DDBJ whole genome shotgun (WGS) entry which is preliminary data.</text>
</comment>
<reference evidence="2 3" key="1">
    <citation type="submission" date="2020-05" db="EMBL/GenBank/DDBJ databases">
        <title>Identification and distribution of gene clusters putatively required for synthesis of sphingolipid metabolism inhibitors in phylogenetically diverse species of the filamentous fungus Fusarium.</title>
        <authorList>
            <person name="Kim H.-S."/>
            <person name="Busman M."/>
            <person name="Brown D.W."/>
            <person name="Divon H."/>
            <person name="Uhlig S."/>
            <person name="Proctor R.H."/>
        </authorList>
    </citation>
    <scope>NUCLEOTIDE SEQUENCE [LARGE SCALE GENOMIC DNA]</scope>
    <source>
        <strain evidence="2 3">NRRL 20693</strain>
    </source>
</reference>
<sequence length="215" mass="23042">MYSGLALTWLALLAVNSVAYASEEPPAVTAAPIYLPYYNEESWSLVRGSVISSNEEAKETTYTIFCPDDDAIYPPECDLSLEFPFVIVEGPGTVRFQGTHTSSLTANLACDLQGTTRATCSGYSSFNKGYNDGVHTGPTEVTWTSTFTGKDVEWGVLTMGQLPQDPDIVTAVSSTPSDFVSMPVSTADSNFGMSLNADTRVALLAACAVMAGWLW</sequence>
<name>A0A8H5TK74_FUSHE</name>
<dbReference type="OrthoDB" id="4991875at2759"/>
<organism evidence="2 3">
    <name type="scientific">Fusarium heterosporum</name>
    <dbReference type="NCBI Taxonomy" id="42747"/>
    <lineage>
        <taxon>Eukaryota</taxon>
        <taxon>Fungi</taxon>
        <taxon>Dikarya</taxon>
        <taxon>Ascomycota</taxon>
        <taxon>Pezizomycotina</taxon>
        <taxon>Sordariomycetes</taxon>
        <taxon>Hypocreomycetidae</taxon>
        <taxon>Hypocreales</taxon>
        <taxon>Nectriaceae</taxon>
        <taxon>Fusarium</taxon>
        <taxon>Fusarium heterosporum species complex</taxon>
    </lineage>
</organism>
<feature type="signal peptide" evidence="1">
    <location>
        <begin position="1"/>
        <end position="21"/>
    </location>
</feature>
<dbReference type="EMBL" id="JAAGWQ010000073">
    <property type="protein sequence ID" value="KAF5670875.1"/>
    <property type="molecule type" value="Genomic_DNA"/>
</dbReference>